<comment type="caution">
    <text evidence="7">The sequence shown here is derived from an EMBL/GenBank/DDBJ whole genome shotgun (WGS) entry which is preliminary data.</text>
</comment>
<keyword evidence="2" id="KW-0285">Flavoprotein</keyword>
<dbReference type="SUPFAM" id="SSF51905">
    <property type="entry name" value="FAD/NAD(P)-binding domain"/>
    <property type="match status" value="1"/>
</dbReference>
<organism evidence="7 8">
    <name type="scientific">Sutterella seckii</name>
    <dbReference type="NCBI Taxonomy" id="1944635"/>
    <lineage>
        <taxon>Bacteria</taxon>
        <taxon>Pseudomonadati</taxon>
        <taxon>Pseudomonadota</taxon>
        <taxon>Betaproteobacteria</taxon>
        <taxon>Burkholderiales</taxon>
        <taxon>Sutterellaceae</taxon>
        <taxon>Sutterella</taxon>
    </lineage>
</organism>
<keyword evidence="5" id="KW-0732">Signal</keyword>
<evidence type="ECO:0000256" key="4">
    <source>
        <dbReference type="ARBA" id="ARBA00023002"/>
    </source>
</evidence>
<dbReference type="GO" id="GO:0008202">
    <property type="term" value="P:steroid metabolic process"/>
    <property type="evidence" value="ECO:0007669"/>
    <property type="project" value="UniProtKB-ARBA"/>
</dbReference>
<dbReference type="PANTHER" id="PTHR43400:SF10">
    <property type="entry name" value="3-OXOSTEROID 1-DEHYDROGENASE"/>
    <property type="match status" value="1"/>
</dbReference>
<dbReference type="Proteomes" id="UP000430564">
    <property type="component" value="Unassembled WGS sequence"/>
</dbReference>
<feature type="domain" description="FAD-dependent oxidoreductase 2 FAD-binding" evidence="6">
    <location>
        <begin position="186"/>
        <end position="484"/>
    </location>
</feature>
<dbReference type="EMBL" id="WEHX01000042">
    <property type="protein sequence ID" value="KAB7659040.1"/>
    <property type="molecule type" value="Genomic_DNA"/>
</dbReference>
<dbReference type="RefSeq" id="WP_152158467.1">
    <property type="nucleotide sequence ID" value="NZ_WEHX01000042.1"/>
</dbReference>
<keyword evidence="4" id="KW-0560">Oxidoreductase</keyword>
<dbReference type="Gene3D" id="3.90.700.10">
    <property type="entry name" value="Succinate dehydrogenase/fumarate reductase flavoprotein, catalytic domain"/>
    <property type="match status" value="1"/>
</dbReference>
<dbReference type="Pfam" id="PF00890">
    <property type="entry name" value="FAD_binding_2"/>
    <property type="match status" value="1"/>
</dbReference>
<reference evidence="7 8" key="1">
    <citation type="submission" date="2019-10" db="EMBL/GenBank/DDBJ databases">
        <title>Genome diversity of Sutterella seckii.</title>
        <authorList>
            <person name="Chaplin A.V."/>
            <person name="Sokolova S.R."/>
            <person name="Mosin K.A."/>
            <person name="Ivanova E.L."/>
            <person name="Kochetkova T.O."/>
            <person name="Goltsov A.Y."/>
            <person name="Trofimov D.Y."/>
            <person name="Efimov B.A."/>
        </authorList>
    </citation>
    <scope>NUCLEOTIDE SEQUENCE [LARGE SCALE GENOMIC DNA]</scope>
    <source>
        <strain evidence="7 8">ASD393</strain>
    </source>
</reference>
<dbReference type="PANTHER" id="PTHR43400">
    <property type="entry name" value="FUMARATE REDUCTASE"/>
    <property type="match status" value="1"/>
</dbReference>
<evidence type="ECO:0000256" key="5">
    <source>
        <dbReference type="SAM" id="SignalP"/>
    </source>
</evidence>
<protein>
    <submittedName>
        <fullName evidence="7">FAD-dependent oxidoreductase</fullName>
    </submittedName>
</protein>
<feature type="signal peptide" evidence="5">
    <location>
        <begin position="1"/>
        <end position="28"/>
    </location>
</feature>
<name>A0A6I1EQ11_9BURK</name>
<evidence type="ECO:0000256" key="2">
    <source>
        <dbReference type="ARBA" id="ARBA00022630"/>
    </source>
</evidence>
<dbReference type="InterPro" id="IPR003953">
    <property type="entry name" value="FAD-dep_OxRdtase_2_FAD-bd"/>
</dbReference>
<evidence type="ECO:0000256" key="3">
    <source>
        <dbReference type="ARBA" id="ARBA00022827"/>
    </source>
</evidence>
<sequence length="509" mass="54735">MKSNSIQRRNLLLTATALTAGFSAKGFAAEGKAPPQFDRQCDVLIVGAGMAGLTAAGVLSKEGLRVIVIDKRSWIGGDAIYSTGVVFGAQTRFHERDGITEGVSVEDYWKRLNQGLFDEPVSKVRDNLPVSPSYSGIAKHDPGVLRACAEKLPAVADFLFENGVTVLPIPKAAPFLLPTPKGSMGELAKHLREAIEEAEGSLLLQTAAEELLQDEAGTVIGVRARTRGNRDVFIGAQSVVLATGGFLNNEDLMRRYKRYWAAAPKGFSFVGGGIPTDHTGDGIELARKIGAALEDMESVPKFYTAPQKGTPAFSWLMLDTDTAYVVDKSGRRFVNEAQARYAGCALAMLRLGIDGGFVLFDEAAFSGPHAARWQFAKVLEDGGIWKADTVEELGKLSGVDAGGLRETIEAINRDAARGADSRFGRSDGRFRALRAPYYLSKPYWPVMFKTEGGIEVNPRFEVLRHSDATVIPGLYAVGAACGSISTRLCDVFASGLTAAESIAAKLRRH</sequence>
<keyword evidence="3" id="KW-0274">FAD</keyword>
<evidence type="ECO:0000313" key="8">
    <source>
        <dbReference type="Proteomes" id="UP000430564"/>
    </source>
</evidence>
<evidence type="ECO:0000313" key="7">
    <source>
        <dbReference type="EMBL" id="KAB7659040.1"/>
    </source>
</evidence>
<proteinExistence type="predicted"/>
<dbReference type="InterPro" id="IPR050315">
    <property type="entry name" value="FAD-oxidoreductase_2"/>
</dbReference>
<accession>A0A6I1EQ11</accession>
<dbReference type="SUPFAM" id="SSF56425">
    <property type="entry name" value="Succinate dehydrogenase/fumarate reductase flavoprotein, catalytic domain"/>
    <property type="match status" value="1"/>
</dbReference>
<dbReference type="OrthoDB" id="9813348at2"/>
<comment type="cofactor">
    <cofactor evidence="1">
        <name>FAD</name>
        <dbReference type="ChEBI" id="CHEBI:57692"/>
    </cofactor>
</comment>
<evidence type="ECO:0000259" key="6">
    <source>
        <dbReference type="Pfam" id="PF00890"/>
    </source>
</evidence>
<feature type="chain" id="PRO_5026249115" evidence="5">
    <location>
        <begin position="29"/>
        <end position="509"/>
    </location>
</feature>
<dbReference type="Pfam" id="PF12831">
    <property type="entry name" value="FAD_oxidored"/>
    <property type="match status" value="1"/>
</dbReference>
<dbReference type="InterPro" id="IPR036188">
    <property type="entry name" value="FAD/NAD-bd_sf"/>
</dbReference>
<dbReference type="Gene3D" id="3.50.50.60">
    <property type="entry name" value="FAD/NAD(P)-binding domain"/>
    <property type="match status" value="1"/>
</dbReference>
<dbReference type="InterPro" id="IPR027477">
    <property type="entry name" value="Succ_DH/fumarate_Rdtase_cat_sf"/>
</dbReference>
<evidence type="ECO:0000256" key="1">
    <source>
        <dbReference type="ARBA" id="ARBA00001974"/>
    </source>
</evidence>
<gene>
    <name evidence="7" type="ORF">GBM95_07125</name>
</gene>
<dbReference type="GO" id="GO:0016491">
    <property type="term" value="F:oxidoreductase activity"/>
    <property type="evidence" value="ECO:0007669"/>
    <property type="project" value="UniProtKB-KW"/>
</dbReference>
<dbReference type="AlphaFoldDB" id="A0A6I1EQ11"/>